<dbReference type="RefSeq" id="WP_154545912.1">
    <property type="nucleotide sequence ID" value="NZ_VULO01000011.1"/>
</dbReference>
<dbReference type="GO" id="GO:0005737">
    <property type="term" value="C:cytoplasm"/>
    <property type="evidence" value="ECO:0007669"/>
    <property type="project" value="UniProtKB-SubCell"/>
</dbReference>
<dbReference type="SUPFAM" id="SSF52096">
    <property type="entry name" value="ClpP/crotonase"/>
    <property type="match status" value="1"/>
</dbReference>
<dbReference type="Proteomes" id="UP000470875">
    <property type="component" value="Unassembled WGS sequence"/>
</dbReference>
<keyword evidence="2" id="KW-0963">Cytoplasm</keyword>
<evidence type="ECO:0000256" key="3">
    <source>
        <dbReference type="RuleBase" id="RU003567"/>
    </source>
</evidence>
<evidence type="ECO:0000313" key="5">
    <source>
        <dbReference type="Proteomes" id="UP000470875"/>
    </source>
</evidence>
<dbReference type="PRINTS" id="PR00127">
    <property type="entry name" value="CLPPROTEASEP"/>
</dbReference>
<evidence type="ECO:0000256" key="1">
    <source>
        <dbReference type="ARBA" id="ARBA00007039"/>
    </source>
</evidence>
<dbReference type="EC" id="3.4.21.92" evidence="2"/>
<dbReference type="CDD" id="cd07017">
    <property type="entry name" value="S14_ClpP_2"/>
    <property type="match status" value="1"/>
</dbReference>
<dbReference type="HAMAP" id="MF_00444">
    <property type="entry name" value="ClpP"/>
    <property type="match status" value="1"/>
</dbReference>
<dbReference type="GO" id="GO:0006515">
    <property type="term" value="P:protein quality control for misfolded or incompletely synthesized proteins"/>
    <property type="evidence" value="ECO:0007669"/>
    <property type="project" value="TreeGrafter"/>
</dbReference>
<dbReference type="PANTHER" id="PTHR10381">
    <property type="entry name" value="ATP-DEPENDENT CLP PROTEASE PROTEOLYTIC SUBUNIT"/>
    <property type="match status" value="1"/>
</dbReference>
<dbReference type="GO" id="GO:0009368">
    <property type="term" value="C:endopeptidase Clp complex"/>
    <property type="evidence" value="ECO:0007669"/>
    <property type="project" value="TreeGrafter"/>
</dbReference>
<comment type="function">
    <text evidence="2">Cleaves peptides in various proteins in a process that requires ATP hydrolysis. Has a chymotrypsin-like activity. Plays a major role in the degradation of misfolded proteins.</text>
</comment>
<dbReference type="InterPro" id="IPR023562">
    <property type="entry name" value="ClpP/TepA"/>
</dbReference>
<keyword evidence="5" id="KW-1185">Reference proteome</keyword>
<proteinExistence type="inferred from homology"/>
<protein>
    <recommendedName>
        <fullName evidence="2 3">ATP-dependent Clp protease proteolytic subunit</fullName>
        <ecNumber evidence="2">3.4.21.92</ecNumber>
    </recommendedName>
    <alternativeName>
        <fullName evidence="2">Endopeptidase Clp</fullName>
    </alternativeName>
</protein>
<comment type="caution">
    <text evidence="2">Lacks conserved residue(s) required for the propagation of feature annotation.</text>
</comment>
<organism evidence="4 5">
    <name type="scientific">Scrofimicrobium canadense</name>
    <dbReference type="NCBI Taxonomy" id="2652290"/>
    <lineage>
        <taxon>Bacteria</taxon>
        <taxon>Bacillati</taxon>
        <taxon>Actinomycetota</taxon>
        <taxon>Actinomycetes</taxon>
        <taxon>Actinomycetales</taxon>
        <taxon>Actinomycetaceae</taxon>
        <taxon>Scrofimicrobium</taxon>
    </lineage>
</organism>
<keyword evidence="2" id="KW-0378">Hydrolase</keyword>
<comment type="subcellular location">
    <subcellularLocation>
        <location evidence="2">Cytoplasm</location>
    </subcellularLocation>
</comment>
<evidence type="ECO:0000256" key="2">
    <source>
        <dbReference type="HAMAP-Rule" id="MF_00444"/>
    </source>
</evidence>
<dbReference type="AlphaFoldDB" id="A0A6N7W6M1"/>
<accession>A0A6N7W6M1</accession>
<dbReference type="Gene3D" id="3.90.226.10">
    <property type="entry name" value="2-enoyl-CoA Hydratase, Chain A, domain 1"/>
    <property type="match status" value="1"/>
</dbReference>
<name>A0A6N7W6M1_9ACTO</name>
<comment type="similarity">
    <text evidence="1 2 3">Belongs to the peptidase S14 family.</text>
</comment>
<comment type="catalytic activity">
    <reaction evidence="2">
        <text>Hydrolysis of proteins to small peptides in the presence of ATP and magnesium. alpha-casein is the usual test substrate. In the absence of ATP, only oligopeptides shorter than five residues are hydrolyzed (such as succinyl-Leu-Tyr-|-NHMec, and Leu-Tyr-Leu-|-Tyr-Trp, in which cleavage of the -Tyr-|-Leu- and -Tyr-|-Trp bonds also occurs).</text>
        <dbReference type="EC" id="3.4.21.92"/>
    </reaction>
</comment>
<dbReference type="GO" id="GO:0051117">
    <property type="term" value="F:ATPase binding"/>
    <property type="evidence" value="ECO:0007669"/>
    <property type="project" value="TreeGrafter"/>
</dbReference>
<reference evidence="4 5" key="1">
    <citation type="submission" date="2019-08" db="EMBL/GenBank/DDBJ databases">
        <title>In-depth cultivation of the pig gut microbiome towards novel bacterial diversity and tailored functional studies.</title>
        <authorList>
            <person name="Wylensek D."/>
            <person name="Hitch T.C.A."/>
            <person name="Clavel T."/>
        </authorList>
    </citation>
    <scope>NUCLEOTIDE SEQUENCE [LARGE SCALE GENOMIC DNA]</scope>
    <source>
        <strain evidence="4 5">WB03_NA08</strain>
    </source>
</reference>
<comment type="subunit">
    <text evidence="2">Fourteen ClpP subunits assemble into 2 heptameric rings which stack back to back to give a disk-like structure with a central cavity, resembling the structure of eukaryotic proteasomes.</text>
</comment>
<keyword evidence="2 4" id="KW-0645">Protease</keyword>
<dbReference type="InterPro" id="IPR001907">
    <property type="entry name" value="ClpP"/>
</dbReference>
<keyword evidence="2" id="KW-0720">Serine protease</keyword>
<dbReference type="InterPro" id="IPR029045">
    <property type="entry name" value="ClpP/crotonase-like_dom_sf"/>
</dbReference>
<comment type="caution">
    <text evidence="4">The sequence shown here is derived from an EMBL/GenBank/DDBJ whole genome shotgun (WGS) entry which is preliminary data.</text>
</comment>
<dbReference type="PANTHER" id="PTHR10381:SF26">
    <property type="entry name" value="ATP-DEPENDENT CLP PROTEASE PROTEOLYTIC SUBUNIT-LIKE-RELATED"/>
    <property type="match status" value="1"/>
</dbReference>
<gene>
    <name evidence="2" type="primary">clpP</name>
    <name evidence="4" type="ORF">FYJ24_09705</name>
</gene>
<dbReference type="GO" id="GO:0004176">
    <property type="term" value="F:ATP-dependent peptidase activity"/>
    <property type="evidence" value="ECO:0007669"/>
    <property type="project" value="InterPro"/>
</dbReference>
<dbReference type="EMBL" id="VULO01000011">
    <property type="protein sequence ID" value="MSS85031.1"/>
    <property type="molecule type" value="Genomic_DNA"/>
</dbReference>
<dbReference type="Pfam" id="PF00574">
    <property type="entry name" value="CLP_protease"/>
    <property type="match status" value="1"/>
</dbReference>
<dbReference type="GO" id="GO:0004252">
    <property type="term" value="F:serine-type endopeptidase activity"/>
    <property type="evidence" value="ECO:0007669"/>
    <property type="project" value="UniProtKB-UniRule"/>
</dbReference>
<evidence type="ECO:0000313" key="4">
    <source>
        <dbReference type="EMBL" id="MSS85031.1"/>
    </source>
</evidence>
<sequence length="196" mass="21344">MSSYTIPNVISHNPRGERIMDVFSHLLTERIIYLGTPIDEGVAGTLIAQLLYLESANPEDLVQLYINSPGGDPSSMLAVYDTIQYIRCPVGTTCIGQAAGVAAILLAAGEYGRRAALSHSRIVLAQPISQGQRGTIPELILHADEMVRVRSDLETALSRHTGQPIERIQADSNLDHVFTAEDACTYGIVDRVLTMR</sequence>